<keyword evidence="5 8" id="KW-0406">Ion transport</keyword>
<dbReference type="GO" id="GO:0015271">
    <property type="term" value="F:outward rectifier potassium channel activity"/>
    <property type="evidence" value="ECO:0007669"/>
    <property type="project" value="TreeGrafter"/>
</dbReference>
<feature type="transmembrane region" description="Helical" evidence="10">
    <location>
        <begin position="181"/>
        <end position="203"/>
    </location>
</feature>
<evidence type="ECO:0000256" key="4">
    <source>
        <dbReference type="ARBA" id="ARBA00022989"/>
    </source>
</evidence>
<dbReference type="PANTHER" id="PTHR11003">
    <property type="entry name" value="POTASSIUM CHANNEL, SUBFAMILY K"/>
    <property type="match status" value="1"/>
</dbReference>
<comment type="caution">
    <text evidence="12">The sequence shown here is derived from an EMBL/GenBank/DDBJ whole genome shotgun (WGS) entry which is preliminary data.</text>
</comment>
<dbReference type="Gene3D" id="1.10.287.70">
    <property type="match status" value="2"/>
</dbReference>
<feature type="domain" description="Potassium channel" evidence="11">
    <location>
        <begin position="402"/>
        <end position="475"/>
    </location>
</feature>
<evidence type="ECO:0000256" key="7">
    <source>
        <dbReference type="ARBA" id="ARBA00023303"/>
    </source>
</evidence>
<feature type="domain" description="Potassium channel" evidence="11">
    <location>
        <begin position="183"/>
        <end position="256"/>
    </location>
</feature>
<dbReference type="PANTHER" id="PTHR11003:SF342">
    <property type="entry name" value="OUTWARD-RECTIFIER POTASSIUM CHANNEL TOK1"/>
    <property type="match status" value="1"/>
</dbReference>
<dbReference type="SUPFAM" id="SSF81324">
    <property type="entry name" value="Voltage-gated potassium channels"/>
    <property type="match status" value="2"/>
</dbReference>
<evidence type="ECO:0000256" key="10">
    <source>
        <dbReference type="SAM" id="Phobius"/>
    </source>
</evidence>
<reference evidence="12" key="2">
    <citation type="submission" date="2023-06" db="EMBL/GenBank/DDBJ databases">
        <authorList>
            <consortium name="Lawrence Berkeley National Laboratory"/>
            <person name="Haridas S."/>
            <person name="Hensen N."/>
            <person name="Bonometti L."/>
            <person name="Westerberg I."/>
            <person name="Brannstrom I.O."/>
            <person name="Guillou S."/>
            <person name="Cros-Aarteil S."/>
            <person name="Calhoun S."/>
            <person name="Kuo A."/>
            <person name="Mondo S."/>
            <person name="Pangilinan J."/>
            <person name="Riley R."/>
            <person name="Labutti K."/>
            <person name="Andreopoulos B."/>
            <person name="Lipzen A."/>
            <person name="Chen C."/>
            <person name="Yanf M."/>
            <person name="Daum C."/>
            <person name="Ng V."/>
            <person name="Clum A."/>
            <person name="Steindorff A."/>
            <person name="Ohm R."/>
            <person name="Martin F."/>
            <person name="Silar P."/>
            <person name="Natvig D."/>
            <person name="Lalanne C."/>
            <person name="Gautier V."/>
            <person name="Ament-Velasquez S.L."/>
            <person name="Kruys A."/>
            <person name="Hutchinson M.I."/>
            <person name="Powell A.J."/>
            <person name="Barry K."/>
            <person name="Miller A.N."/>
            <person name="Grigoriev I.V."/>
            <person name="Debuchy R."/>
            <person name="Gladieux P."/>
            <person name="Thoren M.H."/>
            <person name="Johannesson H."/>
        </authorList>
    </citation>
    <scope>NUCLEOTIDE SEQUENCE</scope>
    <source>
        <strain evidence="12">CBS 958.72</strain>
    </source>
</reference>
<feature type="transmembrane region" description="Helical" evidence="10">
    <location>
        <begin position="420"/>
        <end position="439"/>
    </location>
</feature>
<dbReference type="PRINTS" id="PR01333">
    <property type="entry name" value="2POREKCHANEL"/>
</dbReference>
<keyword evidence="6 10" id="KW-0472">Membrane</keyword>
<dbReference type="GO" id="GO:0022841">
    <property type="term" value="F:potassium ion leak channel activity"/>
    <property type="evidence" value="ECO:0007669"/>
    <property type="project" value="TreeGrafter"/>
</dbReference>
<feature type="transmembrane region" description="Helical" evidence="10">
    <location>
        <begin position="390"/>
        <end position="414"/>
    </location>
</feature>
<dbReference type="GO" id="GO:0005886">
    <property type="term" value="C:plasma membrane"/>
    <property type="evidence" value="ECO:0007669"/>
    <property type="project" value="TreeGrafter"/>
</dbReference>
<evidence type="ECO:0000256" key="3">
    <source>
        <dbReference type="ARBA" id="ARBA00022692"/>
    </source>
</evidence>
<evidence type="ECO:0000256" key="1">
    <source>
        <dbReference type="ARBA" id="ARBA00004141"/>
    </source>
</evidence>
<evidence type="ECO:0000256" key="8">
    <source>
        <dbReference type="RuleBase" id="RU003857"/>
    </source>
</evidence>
<keyword evidence="4 10" id="KW-1133">Transmembrane helix</keyword>
<reference evidence="12" key="1">
    <citation type="journal article" date="2023" name="Mol. Phylogenet. Evol.">
        <title>Genome-scale phylogeny and comparative genomics of the fungal order Sordariales.</title>
        <authorList>
            <person name="Hensen N."/>
            <person name="Bonometti L."/>
            <person name="Westerberg I."/>
            <person name="Brannstrom I.O."/>
            <person name="Guillou S."/>
            <person name="Cros-Aarteil S."/>
            <person name="Calhoun S."/>
            <person name="Haridas S."/>
            <person name="Kuo A."/>
            <person name="Mondo S."/>
            <person name="Pangilinan J."/>
            <person name="Riley R."/>
            <person name="LaButti K."/>
            <person name="Andreopoulos B."/>
            <person name="Lipzen A."/>
            <person name="Chen C."/>
            <person name="Yan M."/>
            <person name="Daum C."/>
            <person name="Ng V."/>
            <person name="Clum A."/>
            <person name="Steindorff A."/>
            <person name="Ohm R.A."/>
            <person name="Martin F."/>
            <person name="Silar P."/>
            <person name="Natvig D.O."/>
            <person name="Lalanne C."/>
            <person name="Gautier V."/>
            <person name="Ament-Velasquez S.L."/>
            <person name="Kruys A."/>
            <person name="Hutchinson M.I."/>
            <person name="Powell A.J."/>
            <person name="Barry K."/>
            <person name="Miller A.N."/>
            <person name="Grigoriev I.V."/>
            <person name="Debuchy R."/>
            <person name="Gladieux P."/>
            <person name="Hiltunen Thoren M."/>
            <person name="Johannesson H."/>
        </authorList>
    </citation>
    <scope>NUCLEOTIDE SEQUENCE</scope>
    <source>
        <strain evidence="12">CBS 958.72</strain>
    </source>
</reference>
<evidence type="ECO:0000256" key="5">
    <source>
        <dbReference type="ARBA" id="ARBA00023065"/>
    </source>
</evidence>
<evidence type="ECO:0000256" key="9">
    <source>
        <dbReference type="SAM" id="MobiDB-lite"/>
    </source>
</evidence>
<dbReference type="Proteomes" id="UP001287356">
    <property type="component" value="Unassembled WGS sequence"/>
</dbReference>
<feature type="transmembrane region" description="Helical" evidence="10">
    <location>
        <begin position="117"/>
        <end position="136"/>
    </location>
</feature>
<feature type="transmembrane region" description="Helical" evidence="10">
    <location>
        <begin position="142"/>
        <end position="160"/>
    </location>
</feature>
<protein>
    <recommendedName>
        <fullName evidence="11">Potassium channel domain-containing protein</fullName>
    </recommendedName>
</protein>
<feature type="region of interest" description="Disordered" evidence="9">
    <location>
        <begin position="287"/>
        <end position="316"/>
    </location>
</feature>
<feature type="transmembrane region" description="Helical" evidence="10">
    <location>
        <begin position="21"/>
        <end position="49"/>
    </location>
</feature>
<dbReference type="InterPro" id="IPR013099">
    <property type="entry name" value="K_chnl_dom"/>
</dbReference>
<keyword evidence="3 8" id="KW-0812">Transmembrane</keyword>
<keyword evidence="7 8" id="KW-0407">Ion channel</keyword>
<dbReference type="EMBL" id="JAULSN010000015">
    <property type="protein sequence ID" value="KAK3358624.1"/>
    <property type="molecule type" value="Genomic_DNA"/>
</dbReference>
<accession>A0AAE0JS02</accession>
<dbReference type="FunFam" id="1.10.287.70:FF:000198">
    <property type="entry name" value="TOK2 potassium channel"/>
    <property type="match status" value="1"/>
</dbReference>
<evidence type="ECO:0000256" key="2">
    <source>
        <dbReference type="ARBA" id="ARBA00022448"/>
    </source>
</evidence>
<dbReference type="Pfam" id="PF07885">
    <property type="entry name" value="Ion_trans_2"/>
    <property type="match status" value="2"/>
</dbReference>
<feature type="transmembrane region" description="Helical" evidence="10">
    <location>
        <begin position="232"/>
        <end position="255"/>
    </location>
</feature>
<evidence type="ECO:0000313" key="13">
    <source>
        <dbReference type="Proteomes" id="UP001287356"/>
    </source>
</evidence>
<proteinExistence type="inferred from homology"/>
<dbReference type="GO" id="GO:0030322">
    <property type="term" value="P:stabilization of membrane potential"/>
    <property type="evidence" value="ECO:0007669"/>
    <property type="project" value="TreeGrafter"/>
</dbReference>
<gene>
    <name evidence="12" type="ORF">B0T24DRAFT_540284</name>
</gene>
<evidence type="ECO:0000259" key="11">
    <source>
        <dbReference type="Pfam" id="PF07885"/>
    </source>
</evidence>
<comment type="subcellular location">
    <subcellularLocation>
        <location evidence="1">Membrane</location>
        <topology evidence="1">Multi-pass membrane protein</topology>
    </subcellularLocation>
</comment>
<feature type="transmembrane region" description="Helical" evidence="10">
    <location>
        <begin position="89"/>
        <end position="110"/>
    </location>
</feature>
<evidence type="ECO:0000313" key="12">
    <source>
        <dbReference type="EMBL" id="KAK3358624.1"/>
    </source>
</evidence>
<feature type="transmembrane region" description="Helical" evidence="10">
    <location>
        <begin position="451"/>
        <end position="468"/>
    </location>
</feature>
<dbReference type="AlphaFoldDB" id="A0AAE0JS02"/>
<organism evidence="12 13">
    <name type="scientific">Lasiosphaeria ovina</name>
    <dbReference type="NCBI Taxonomy" id="92902"/>
    <lineage>
        <taxon>Eukaryota</taxon>
        <taxon>Fungi</taxon>
        <taxon>Dikarya</taxon>
        <taxon>Ascomycota</taxon>
        <taxon>Pezizomycotina</taxon>
        <taxon>Sordariomycetes</taxon>
        <taxon>Sordariomycetidae</taxon>
        <taxon>Sordariales</taxon>
        <taxon>Lasiosphaeriaceae</taxon>
        <taxon>Lasiosphaeria</taxon>
    </lineage>
</organism>
<dbReference type="InterPro" id="IPR003280">
    <property type="entry name" value="2pore_dom_K_chnl"/>
</dbReference>
<comment type="similarity">
    <text evidence="8">Belongs to the two pore domain potassium channel (TC 1.A.1.8) family.</text>
</comment>
<sequence>MRTIAGGLIKLRGRNDRLPQQWWFASTAIPLIAATIGPLSNVLSIAALVTPWRVMLPDDGLPSKNGRGSDDAAVGIADPHWQAVSAREIIWNAISLVCGFTGNIFLLLNFTGRVRYIVALPLSILLWILAYSQGFWHSVLASALYLVGSGILTINIVGYFRGHYPQQFHLDDDQRTLILQTMMFFFWLAGGSGVFCALEGFTYTDALYYADVSVLTIGFGDFAPATDPGRGFLFVFQLIGIIFLGLVIASISRFVTNISADKIIKQHQRHARESTVGRAVTSEKELRERLGLPPRSTPAPPADAATATTRISESGRRRSSLAQYGRLEIVGHTISPPKKRLSLDSRTRAREAAKEKRKRRRQKLLLLQKEKDRFDAMRQIQDETRRWKQYWALGMAFLAFGILWCLGALVFMLTEARISQLRYFDCLYLCFVALLTIGYGDYAPKSNIGKPFFIVWSLVAVPIVTVLIQEMSRTVVSAVNRGTFTVADWTVLPKQGVLKHFLDRHPKLHGFLARLSERRQQRKRIARGFQNSQEDGGDGAPYPAMSLEGIANELVAELEDPSHDLARQLAMTIKSVAHDLRQVPPKRYSYEDWVHFTHLVRFSSSSSRINKNNRHGGRLIEWDWIGEDSPMLADITEAEWVLDRLCESLNRYTRRQARKVSEPVR</sequence>
<keyword evidence="13" id="KW-1185">Reference proteome</keyword>
<keyword evidence="2 8" id="KW-0813">Transport</keyword>
<evidence type="ECO:0000256" key="6">
    <source>
        <dbReference type="ARBA" id="ARBA00023136"/>
    </source>
</evidence>
<name>A0AAE0JS02_9PEZI</name>